<evidence type="ECO:0000313" key="1">
    <source>
        <dbReference type="EMBL" id="SCM55014.1"/>
    </source>
</evidence>
<sequence>MAIIRTEKENGENHLPAGWLSGFATLCGMSEASDTAISDAHEGTVTCEVCAISPTRYFVQYSLKRWGIPLPSNKAPPRAESHR</sequence>
<proteinExistence type="predicted"/>
<organism evidence="1 2">
    <name type="scientific">Hafnia alvei</name>
    <dbReference type="NCBI Taxonomy" id="569"/>
    <lineage>
        <taxon>Bacteria</taxon>
        <taxon>Pseudomonadati</taxon>
        <taxon>Pseudomonadota</taxon>
        <taxon>Gammaproteobacteria</taxon>
        <taxon>Enterobacterales</taxon>
        <taxon>Hafniaceae</taxon>
        <taxon>Hafnia</taxon>
    </lineage>
</organism>
<gene>
    <name evidence="1" type="ORF">BN1044_04527</name>
</gene>
<name>A0A1C6Z7G6_HAFAL</name>
<dbReference type="AlphaFoldDB" id="A0A1C6Z7G6"/>
<dbReference type="OrthoDB" id="6638320at2"/>
<dbReference type="RefSeq" id="WP_072310580.1">
    <property type="nucleotide sequence ID" value="NZ_FMIQ01000084.1"/>
</dbReference>
<dbReference type="EMBL" id="FMIQ01000084">
    <property type="protein sequence ID" value="SCM55014.1"/>
    <property type="molecule type" value="Genomic_DNA"/>
</dbReference>
<protein>
    <submittedName>
        <fullName evidence="1">Uncharacterized protein</fullName>
    </submittedName>
</protein>
<reference evidence="1 2" key="1">
    <citation type="submission" date="2016-09" db="EMBL/GenBank/DDBJ databases">
        <authorList>
            <person name="Capua I."/>
            <person name="De Benedictis P."/>
            <person name="Joannis T."/>
            <person name="Lombin L.H."/>
            <person name="Cattoli G."/>
        </authorList>
    </citation>
    <scope>NUCLEOTIDE SEQUENCE [LARGE SCALE GENOMIC DNA]</scope>
    <source>
        <strain evidence="1 2">GB001</strain>
    </source>
</reference>
<evidence type="ECO:0000313" key="2">
    <source>
        <dbReference type="Proteomes" id="UP000094844"/>
    </source>
</evidence>
<accession>A0A1C6Z7G6</accession>
<dbReference type="Proteomes" id="UP000094844">
    <property type="component" value="Unassembled WGS sequence"/>
</dbReference>